<comment type="function">
    <text evidence="1">Catalyzes the NADPH-dependent reduction of glutamyl-tRNA(Glu) to glutamate 1-semialdehyde (GSA).</text>
</comment>
<dbReference type="PIRSF" id="PIRSF000445">
    <property type="entry name" value="4pyrrol_synth_GluRdtase"/>
    <property type="match status" value="1"/>
</dbReference>
<protein>
    <recommendedName>
        <fullName evidence="1">Glutamyl-tRNA reductase</fullName>
        <shortName evidence="1">GluTR</shortName>
        <ecNumber evidence="1">1.2.1.70</ecNumber>
    </recommendedName>
</protein>
<feature type="binding site" evidence="1">
    <location>
        <position position="97"/>
    </location>
    <ligand>
        <name>substrate</name>
    </ligand>
</feature>
<gene>
    <name evidence="1" type="primary">hemA</name>
    <name evidence="2" type="ORF">BED41_15410</name>
</gene>
<dbReference type="Pfam" id="PF05201">
    <property type="entry name" value="GlutR_N"/>
    <property type="match status" value="1"/>
</dbReference>
<reference evidence="2" key="1">
    <citation type="submission" date="2016-08" db="EMBL/GenBank/DDBJ databases">
        <title>Complete genome of Cloacibacillus porcorum.</title>
        <authorList>
            <person name="Looft T."/>
            <person name="Bayles D.O."/>
            <person name="Alt D.P."/>
        </authorList>
    </citation>
    <scope>NUCLEOTIDE SEQUENCE [LARGE SCALE GENOMIC DNA]</scope>
    <source>
        <strain evidence="2">CL-84</strain>
    </source>
</reference>
<dbReference type="RefSeq" id="WP_066748373.1">
    <property type="nucleotide sequence ID" value="NZ_CATWZH010000018.1"/>
</dbReference>
<comment type="caution">
    <text evidence="1">Lacks conserved residue(s) required for the propagation of feature annotation.</text>
</comment>
<dbReference type="STRING" id="1197717.BED41_15410"/>
<evidence type="ECO:0000313" key="2">
    <source>
        <dbReference type="EMBL" id="ANZ46367.1"/>
    </source>
</evidence>
<dbReference type="PANTHER" id="PTHR43013">
    <property type="entry name" value="GLUTAMYL-TRNA REDUCTASE"/>
    <property type="match status" value="1"/>
</dbReference>
<evidence type="ECO:0000313" key="3">
    <source>
        <dbReference type="Proteomes" id="UP000093044"/>
    </source>
</evidence>
<dbReference type="SUPFAM" id="SSF51735">
    <property type="entry name" value="NAD(P)-binding Rossmann-fold domains"/>
    <property type="match status" value="1"/>
</dbReference>
<dbReference type="Gene3D" id="3.30.460.30">
    <property type="entry name" value="Glutamyl-tRNA reductase, N-terminal domain"/>
    <property type="match status" value="1"/>
</dbReference>
<comment type="domain">
    <text evidence="1">Possesses an unusual extended V-shaped dimeric structure with each monomer consisting of three distinct domains arranged along a curved 'spinal' alpha-helix. The N-terminal catalytic domain specifically recognizes the glutamate moiety of the substrate. The second domain is the NADPH-binding domain, and the third C-terminal domain is responsible for dimerization.</text>
</comment>
<comment type="miscellaneous">
    <text evidence="1">During catalysis, the active site Cys acts as a nucleophile attacking the alpha-carbonyl group of tRNA-bound glutamate with the formation of a thioester intermediate between enzyme and glutamate, and the concomitant release of tRNA(Glu). The thioester intermediate is finally reduced by direct hydride transfer from NADPH, to form the product GSA.</text>
</comment>
<evidence type="ECO:0000256" key="1">
    <source>
        <dbReference type="HAMAP-Rule" id="MF_00087"/>
    </source>
</evidence>
<dbReference type="InterPro" id="IPR006151">
    <property type="entry name" value="Shikm_DH/Glu-tRNA_Rdtase"/>
</dbReference>
<keyword evidence="1" id="KW-0627">Porphyrin biosynthesis</keyword>
<keyword evidence="3" id="KW-1185">Reference proteome</keyword>
<dbReference type="KEGG" id="cpor:BED41_15410"/>
<dbReference type="GO" id="GO:0008883">
    <property type="term" value="F:glutamyl-tRNA reductase activity"/>
    <property type="evidence" value="ECO:0007669"/>
    <property type="project" value="UniProtKB-UniRule"/>
</dbReference>
<dbReference type="SUPFAM" id="SSF69742">
    <property type="entry name" value="Glutamyl tRNA-reductase catalytic, N-terminal domain"/>
    <property type="match status" value="1"/>
</dbReference>
<accession>A0A1B2I8V5</accession>
<dbReference type="Pfam" id="PF01488">
    <property type="entry name" value="Shikimate_DH"/>
    <property type="match status" value="1"/>
</dbReference>
<comment type="pathway">
    <text evidence="1">Porphyrin-containing compound metabolism; protoporphyrin-IX biosynthesis; 5-aminolevulinate from L-glutamyl-tRNA(Glu): step 1/2.</text>
</comment>
<feature type="binding site" evidence="1">
    <location>
        <begin position="195"/>
        <end position="200"/>
    </location>
    <ligand>
        <name>NADP(+)</name>
        <dbReference type="ChEBI" id="CHEBI:58349"/>
    </ligand>
</feature>
<dbReference type="EMBL" id="CP016757">
    <property type="protein sequence ID" value="ANZ46367.1"/>
    <property type="molecule type" value="Genomic_DNA"/>
</dbReference>
<sequence length="402" mass="44007">MNMEIKIAGLDYRSASVDVREKFTFTESERRELLNEIAPHVQEAVLISTCNRTELAVVSEEEPSELLHRARGCGSFFSLRGEAAVARIFEIAAGLHSQIPLEDQILGQMKEALAASREEKACGPLLGQLFQRAITAGKEVRTKYKALPHECSAAAAACTAAAEFFSQAAAANDASGPAGCSSAAPLRGISALVVGSGEMGMLAAQLLRDRGASVRMTQRRCRKDGAQPPSGVTLIPYDTRYEAMRECALVICATASPHFVLTTKEFGDDGVRRMMIDLAVPRDIEPAFMRRPSVTLVDMDGLGHSALPEDFLREIKKSVAAHTARFHEWRQIHDCMPYIEDVCAFAERELANELGCADAEEFSRVRAASRSMMNKLLFSLKERVDIDMAKECYCALAKAAQR</sequence>
<keyword evidence="1" id="KW-0560">Oxidoreductase</keyword>
<dbReference type="AlphaFoldDB" id="A0A1B2I8V5"/>
<comment type="similarity">
    <text evidence="1">Belongs to the glutamyl-tRNA reductase family.</text>
</comment>
<dbReference type="InterPro" id="IPR015895">
    <property type="entry name" value="4pyrrol_synth_GluRdtase_N"/>
</dbReference>
<dbReference type="UniPathway" id="UPA00251">
    <property type="reaction ID" value="UER00316"/>
</dbReference>
<dbReference type="GO" id="GO:0050661">
    <property type="term" value="F:NADP binding"/>
    <property type="evidence" value="ECO:0007669"/>
    <property type="project" value="InterPro"/>
</dbReference>
<feature type="binding site" evidence="1">
    <location>
        <begin position="49"/>
        <end position="52"/>
    </location>
    <ligand>
        <name>substrate</name>
    </ligand>
</feature>
<dbReference type="GeneID" id="83059234"/>
<dbReference type="PANTHER" id="PTHR43013:SF1">
    <property type="entry name" value="GLUTAMYL-TRNA REDUCTASE"/>
    <property type="match status" value="1"/>
</dbReference>
<dbReference type="OrthoDB" id="110209at2"/>
<dbReference type="GO" id="GO:0019353">
    <property type="term" value="P:protoporphyrinogen IX biosynthetic process from glutamate"/>
    <property type="evidence" value="ECO:0007669"/>
    <property type="project" value="TreeGrafter"/>
</dbReference>
<keyword evidence="1" id="KW-0521">NADP</keyword>
<feature type="binding site" evidence="1">
    <location>
        <position position="108"/>
    </location>
    <ligand>
        <name>substrate</name>
    </ligand>
</feature>
<dbReference type="InterPro" id="IPR036291">
    <property type="entry name" value="NAD(P)-bd_dom_sf"/>
</dbReference>
<proteinExistence type="inferred from homology"/>
<comment type="catalytic activity">
    <reaction evidence="1">
        <text>(S)-4-amino-5-oxopentanoate + tRNA(Glu) + NADP(+) = L-glutamyl-tRNA(Glu) + NADPH + H(+)</text>
        <dbReference type="Rhea" id="RHEA:12344"/>
        <dbReference type="Rhea" id="RHEA-COMP:9663"/>
        <dbReference type="Rhea" id="RHEA-COMP:9680"/>
        <dbReference type="ChEBI" id="CHEBI:15378"/>
        <dbReference type="ChEBI" id="CHEBI:57501"/>
        <dbReference type="ChEBI" id="CHEBI:57783"/>
        <dbReference type="ChEBI" id="CHEBI:58349"/>
        <dbReference type="ChEBI" id="CHEBI:78442"/>
        <dbReference type="ChEBI" id="CHEBI:78520"/>
        <dbReference type="EC" id="1.2.1.70"/>
    </reaction>
</comment>
<dbReference type="HAMAP" id="MF_00087">
    <property type="entry name" value="Glu_tRNA_reductase"/>
    <property type="match status" value="1"/>
</dbReference>
<dbReference type="Gene3D" id="3.40.50.720">
    <property type="entry name" value="NAD(P)-binding Rossmann-like Domain"/>
    <property type="match status" value="1"/>
</dbReference>
<comment type="subunit">
    <text evidence="1">Homodimer.</text>
</comment>
<dbReference type="InterPro" id="IPR036343">
    <property type="entry name" value="GluRdtase_N_sf"/>
</dbReference>
<dbReference type="InterPro" id="IPR000343">
    <property type="entry name" value="4pyrrol_synth_GluRdtase"/>
</dbReference>
<dbReference type="Proteomes" id="UP000093044">
    <property type="component" value="Chromosome"/>
</dbReference>
<feature type="binding site" evidence="1">
    <location>
        <begin position="102"/>
        <end position="104"/>
    </location>
    <ligand>
        <name>substrate</name>
    </ligand>
</feature>
<feature type="active site" description="Nucleophile" evidence="1">
    <location>
        <position position="50"/>
    </location>
</feature>
<name>A0A1B2I8V5_9BACT</name>
<dbReference type="EC" id="1.2.1.70" evidence="1"/>
<organism evidence="2 3">
    <name type="scientific">Cloacibacillus porcorum</name>
    <dbReference type="NCBI Taxonomy" id="1197717"/>
    <lineage>
        <taxon>Bacteria</taxon>
        <taxon>Thermotogati</taxon>
        <taxon>Synergistota</taxon>
        <taxon>Synergistia</taxon>
        <taxon>Synergistales</taxon>
        <taxon>Synergistaceae</taxon>
        <taxon>Cloacibacillus</taxon>
    </lineage>
</organism>